<organism evidence="1 2">
    <name type="scientific">Morus notabilis</name>
    <dbReference type="NCBI Taxonomy" id="981085"/>
    <lineage>
        <taxon>Eukaryota</taxon>
        <taxon>Viridiplantae</taxon>
        <taxon>Streptophyta</taxon>
        <taxon>Embryophyta</taxon>
        <taxon>Tracheophyta</taxon>
        <taxon>Spermatophyta</taxon>
        <taxon>Magnoliopsida</taxon>
        <taxon>eudicotyledons</taxon>
        <taxon>Gunneridae</taxon>
        <taxon>Pentapetalae</taxon>
        <taxon>rosids</taxon>
        <taxon>fabids</taxon>
        <taxon>Rosales</taxon>
        <taxon>Moraceae</taxon>
        <taxon>Moreae</taxon>
        <taxon>Morus</taxon>
    </lineage>
</organism>
<evidence type="ECO:0000313" key="1">
    <source>
        <dbReference type="EMBL" id="EXB39753.1"/>
    </source>
</evidence>
<keyword evidence="2" id="KW-1185">Reference proteome</keyword>
<name>W9QL61_9ROSA</name>
<dbReference type="EMBL" id="KE343734">
    <property type="protein sequence ID" value="EXB39753.1"/>
    <property type="molecule type" value="Genomic_DNA"/>
</dbReference>
<protein>
    <submittedName>
        <fullName evidence="1">Uncharacterized protein</fullName>
    </submittedName>
</protein>
<proteinExistence type="predicted"/>
<accession>W9QL61</accession>
<sequence>MDFNLATPLSFIACSSLCSDSVSQMEFRHASLAAFLFSQRAGSHVPRFLFSRVRPQLVYCFPSAQSIFFHLAACVSRP</sequence>
<gene>
    <name evidence="1" type="ORF">L484_016597</name>
</gene>
<evidence type="ECO:0000313" key="2">
    <source>
        <dbReference type="Proteomes" id="UP000030645"/>
    </source>
</evidence>
<reference evidence="2" key="1">
    <citation type="submission" date="2013-01" db="EMBL/GenBank/DDBJ databases">
        <title>Draft Genome Sequence of a Mulberry Tree, Morus notabilis C.K. Schneid.</title>
        <authorList>
            <person name="He N."/>
            <person name="Zhao S."/>
        </authorList>
    </citation>
    <scope>NUCLEOTIDE SEQUENCE</scope>
</reference>
<dbReference type="AlphaFoldDB" id="W9QL61"/>
<dbReference type="Proteomes" id="UP000030645">
    <property type="component" value="Unassembled WGS sequence"/>
</dbReference>